<evidence type="ECO:0000256" key="4">
    <source>
        <dbReference type="PROSITE-ProRule" id="PRU00175"/>
    </source>
</evidence>
<dbReference type="GO" id="GO:0008270">
    <property type="term" value="F:zinc ion binding"/>
    <property type="evidence" value="ECO:0007669"/>
    <property type="project" value="UniProtKB-KW"/>
</dbReference>
<comment type="caution">
    <text evidence="9">The sequence shown here is derived from an EMBL/GenBank/DDBJ whole genome shotgun (WGS) entry which is preliminary data.</text>
</comment>
<feature type="domain" description="RING-type" evidence="6">
    <location>
        <begin position="814"/>
        <end position="873"/>
    </location>
</feature>
<dbReference type="CDD" id="cd18008">
    <property type="entry name" value="DEXDc_SHPRH-like"/>
    <property type="match status" value="1"/>
</dbReference>
<sequence length="1096" mass="122154">MESIESSYLLSVDTASHGVNNASLPSSEPTASAGNSPSVQFTTTIPHKISRSNPLMAPNFASSDAPRSEKTDQGTTVEFTNTQDDDRESDSKRSYHELSEDGNLDRPRNLIDEVYDVERRRHPPAKRIKTQETSTSGAPSQPIKGSGDSELGKFMKEEQAGSVPASVDSTVVDLTAVSPKGDEDDELQVTGSNDLSNQRVCYGKVQSATVNAAIVPKPRDDAKSIFPDQWPALKLDLRRPPEKTGAILEAIDPQGNAFGSIDPKTAAALCPLIDSPAVKLDIAARLEMRPVMANEVAGSPTSASYRASLILYGERQRAESIGRYLGQKNVWLGHPAIVEKGTPLWNPHEQYKRMQNASGASSNNSDRPGQRYEVRSAEEITDSVTKMFNQLVSADVPMMEAPDELLTPLLPHQKQALWFMTEKELPRKFGPEEADNNSLWRIQYAANGHKEYKEIITGLVSPVEPPEVLGGLLADMMGLGKTLSILSLAVSSLPQALEWENSRPNTKLARKIPGIRCTRTTLLIVPLSAVKNWTMQIQEHLKPDTLKYYVFHGPNRKLDLRELSSFDLIITTYSTILSEIQDRSKRGPSPLTKMHMFRIVLDEAHTIREQSAQQTKAVLSLHGLRRWSVTGTPIQNRLEDLLSVTRFLRLSPYEDRGRFNQFIVSRFKSGDATVLTSLRVFIDSFTLRRVKDRIDLPPREDKIITLEFSESEKDLHERFRNESNVMMRVLTGEGKSNMGGRVYHHVLKAMMILRQVSAHGKELLDLEDRERIKGLTVHDAIDLEENGSDEDPAAGRKKAFNMFMLMQESSADQCAICKNHIEEPLNGAGDIDQDAPMAVFMPCFDVFCPSCFHGWKRTWEPGNDNMIMCRACDGWSTKDYVTITLGDLDQFASEKALQRQNRKSGKVLGDYEGPHTKTLALIHHLQVSLAESIALVGEPPIKSVIFSQWTSHLDLIEIALKNNGFDTFTRLDGTMSLPARGKALDAFAKDDSITILLATIGAGGVGLNLTSASRVYVMEPHYNPAAVAQAVDRVHRLGQTRPVKTIQFIMKGSIEEKILELAKKKQQLADMSMNRGKLDRKEVQEQRMQEYRSLFK</sequence>
<dbReference type="SMART" id="SM00487">
    <property type="entry name" value="DEXDc"/>
    <property type="match status" value="1"/>
</dbReference>
<dbReference type="GO" id="GO:0016787">
    <property type="term" value="F:hydrolase activity"/>
    <property type="evidence" value="ECO:0007669"/>
    <property type="project" value="UniProtKB-KW"/>
</dbReference>
<dbReference type="Pfam" id="PF00271">
    <property type="entry name" value="Helicase_C"/>
    <property type="match status" value="1"/>
</dbReference>
<dbReference type="Pfam" id="PF00176">
    <property type="entry name" value="SNF2-rel_dom"/>
    <property type="match status" value="1"/>
</dbReference>
<accession>A0A9W9F502</accession>
<feature type="compositionally biased region" description="Polar residues" evidence="5">
    <location>
        <begin position="17"/>
        <end position="45"/>
    </location>
</feature>
<evidence type="ECO:0000256" key="2">
    <source>
        <dbReference type="ARBA" id="ARBA00022801"/>
    </source>
</evidence>
<dbReference type="SMART" id="SM00490">
    <property type="entry name" value="HELICc"/>
    <property type="match status" value="1"/>
</dbReference>
<dbReference type="InterPro" id="IPR049730">
    <property type="entry name" value="SNF2/RAD54-like_C"/>
</dbReference>
<dbReference type="GO" id="GO:0005634">
    <property type="term" value="C:nucleus"/>
    <property type="evidence" value="ECO:0007669"/>
    <property type="project" value="TreeGrafter"/>
</dbReference>
<dbReference type="CDD" id="cd18793">
    <property type="entry name" value="SF2_C_SNF"/>
    <property type="match status" value="1"/>
</dbReference>
<gene>
    <name evidence="9" type="ORF">N7456_009510</name>
</gene>
<dbReference type="GO" id="GO:0006281">
    <property type="term" value="P:DNA repair"/>
    <property type="evidence" value="ECO:0007669"/>
    <property type="project" value="TreeGrafter"/>
</dbReference>
<dbReference type="InterPro" id="IPR014001">
    <property type="entry name" value="Helicase_ATP-bd"/>
</dbReference>
<reference evidence="9" key="1">
    <citation type="submission" date="2022-11" db="EMBL/GenBank/DDBJ databases">
        <authorList>
            <person name="Petersen C."/>
        </authorList>
    </citation>
    <scope>NUCLEOTIDE SEQUENCE</scope>
    <source>
        <strain evidence="9">IBT 30069</strain>
    </source>
</reference>
<evidence type="ECO:0000259" key="8">
    <source>
        <dbReference type="PROSITE" id="PS51194"/>
    </source>
</evidence>
<proteinExistence type="predicted"/>
<dbReference type="PROSITE" id="PS51194">
    <property type="entry name" value="HELICASE_CTER"/>
    <property type="match status" value="1"/>
</dbReference>
<feature type="compositionally biased region" description="Polar residues" evidence="5">
    <location>
        <begin position="73"/>
        <end position="82"/>
    </location>
</feature>
<name>A0A9W9F502_9EURO</name>
<dbReference type="InterPro" id="IPR001650">
    <property type="entry name" value="Helicase_C-like"/>
</dbReference>
<evidence type="ECO:0000256" key="3">
    <source>
        <dbReference type="ARBA" id="ARBA00022840"/>
    </source>
</evidence>
<keyword evidence="4" id="KW-0862">Zinc</keyword>
<keyword evidence="4" id="KW-0479">Metal-binding</keyword>
<keyword evidence="3" id="KW-0067">ATP-binding</keyword>
<evidence type="ECO:0000313" key="9">
    <source>
        <dbReference type="EMBL" id="KAJ5093649.1"/>
    </source>
</evidence>
<dbReference type="PANTHER" id="PTHR45626:SF52">
    <property type="entry name" value="SINGLE-STRANDED DNA-DEPENDENT ATPASE (EUROFUNG)"/>
    <property type="match status" value="1"/>
</dbReference>
<dbReference type="OrthoDB" id="448448at2759"/>
<dbReference type="Gene3D" id="3.40.50.300">
    <property type="entry name" value="P-loop containing nucleotide triphosphate hydrolases"/>
    <property type="match status" value="1"/>
</dbReference>
<feature type="compositionally biased region" description="Basic and acidic residues" evidence="5">
    <location>
        <begin position="89"/>
        <end position="119"/>
    </location>
</feature>
<dbReference type="GO" id="GO:0005524">
    <property type="term" value="F:ATP binding"/>
    <property type="evidence" value="ECO:0007669"/>
    <property type="project" value="UniProtKB-KW"/>
</dbReference>
<feature type="domain" description="Helicase C-terminal" evidence="8">
    <location>
        <begin position="928"/>
        <end position="1089"/>
    </location>
</feature>
<dbReference type="PROSITE" id="PS51192">
    <property type="entry name" value="HELICASE_ATP_BIND_1"/>
    <property type="match status" value="1"/>
</dbReference>
<keyword evidence="10" id="KW-1185">Reference proteome</keyword>
<evidence type="ECO:0000259" key="6">
    <source>
        <dbReference type="PROSITE" id="PS50089"/>
    </source>
</evidence>
<dbReference type="GO" id="GO:0008094">
    <property type="term" value="F:ATP-dependent activity, acting on DNA"/>
    <property type="evidence" value="ECO:0007669"/>
    <property type="project" value="TreeGrafter"/>
</dbReference>
<evidence type="ECO:0000256" key="5">
    <source>
        <dbReference type="SAM" id="MobiDB-lite"/>
    </source>
</evidence>
<dbReference type="PROSITE" id="PS50089">
    <property type="entry name" value="ZF_RING_2"/>
    <property type="match status" value="1"/>
</dbReference>
<reference evidence="9" key="2">
    <citation type="journal article" date="2023" name="IMA Fungus">
        <title>Comparative genomic study of the Penicillium genus elucidates a diverse pangenome and 15 lateral gene transfer events.</title>
        <authorList>
            <person name="Petersen C."/>
            <person name="Sorensen T."/>
            <person name="Nielsen M.R."/>
            <person name="Sondergaard T.E."/>
            <person name="Sorensen J.L."/>
            <person name="Fitzpatrick D.A."/>
            <person name="Frisvad J.C."/>
            <person name="Nielsen K.L."/>
        </authorList>
    </citation>
    <scope>NUCLEOTIDE SEQUENCE</scope>
    <source>
        <strain evidence="9">IBT 30069</strain>
    </source>
</reference>
<keyword evidence="1" id="KW-0547">Nucleotide-binding</keyword>
<dbReference type="InterPro" id="IPR027417">
    <property type="entry name" value="P-loop_NTPase"/>
</dbReference>
<dbReference type="InterPro" id="IPR000330">
    <property type="entry name" value="SNF2_N"/>
</dbReference>
<protein>
    <submittedName>
        <fullName evidence="9">Uncharacterized protein</fullName>
    </submittedName>
</protein>
<keyword evidence="4" id="KW-0863">Zinc-finger</keyword>
<dbReference type="InterPro" id="IPR038718">
    <property type="entry name" value="SNF2-like_sf"/>
</dbReference>
<feature type="region of interest" description="Disordered" evidence="5">
    <location>
        <begin position="17"/>
        <end position="150"/>
    </location>
</feature>
<dbReference type="InterPro" id="IPR050628">
    <property type="entry name" value="SNF2_RAD54_helicase_TF"/>
</dbReference>
<organism evidence="9 10">
    <name type="scientific">Penicillium angulare</name>
    <dbReference type="NCBI Taxonomy" id="116970"/>
    <lineage>
        <taxon>Eukaryota</taxon>
        <taxon>Fungi</taxon>
        <taxon>Dikarya</taxon>
        <taxon>Ascomycota</taxon>
        <taxon>Pezizomycotina</taxon>
        <taxon>Eurotiomycetes</taxon>
        <taxon>Eurotiomycetidae</taxon>
        <taxon>Eurotiales</taxon>
        <taxon>Aspergillaceae</taxon>
        <taxon>Penicillium</taxon>
    </lineage>
</organism>
<feature type="domain" description="Helicase ATP-binding" evidence="7">
    <location>
        <begin position="462"/>
        <end position="651"/>
    </location>
</feature>
<dbReference type="PANTHER" id="PTHR45626">
    <property type="entry name" value="TRANSCRIPTION TERMINATION FACTOR 2-RELATED"/>
    <property type="match status" value="1"/>
</dbReference>
<evidence type="ECO:0000256" key="1">
    <source>
        <dbReference type="ARBA" id="ARBA00022741"/>
    </source>
</evidence>
<dbReference type="Proteomes" id="UP001149165">
    <property type="component" value="Unassembled WGS sequence"/>
</dbReference>
<dbReference type="AlphaFoldDB" id="A0A9W9F502"/>
<dbReference type="SUPFAM" id="SSF52540">
    <property type="entry name" value="P-loop containing nucleoside triphosphate hydrolases"/>
    <property type="match status" value="2"/>
</dbReference>
<dbReference type="InterPro" id="IPR001841">
    <property type="entry name" value="Znf_RING"/>
</dbReference>
<dbReference type="EMBL" id="JAPQKH010000006">
    <property type="protein sequence ID" value="KAJ5093649.1"/>
    <property type="molecule type" value="Genomic_DNA"/>
</dbReference>
<dbReference type="SUPFAM" id="SSF57850">
    <property type="entry name" value="RING/U-box"/>
    <property type="match status" value="1"/>
</dbReference>
<keyword evidence="2" id="KW-0378">Hydrolase</keyword>
<dbReference type="Gene3D" id="3.40.50.10810">
    <property type="entry name" value="Tandem AAA-ATPase domain"/>
    <property type="match status" value="1"/>
</dbReference>
<evidence type="ECO:0000259" key="7">
    <source>
        <dbReference type="PROSITE" id="PS51192"/>
    </source>
</evidence>
<evidence type="ECO:0000313" key="10">
    <source>
        <dbReference type="Proteomes" id="UP001149165"/>
    </source>
</evidence>